<dbReference type="InterPro" id="IPR003441">
    <property type="entry name" value="NAC-dom"/>
</dbReference>
<evidence type="ECO:0000256" key="3">
    <source>
        <dbReference type="ARBA" id="ARBA00023163"/>
    </source>
</evidence>
<protein>
    <recommendedName>
        <fullName evidence="5">NAC domain-containing protein</fullName>
    </recommendedName>
</protein>
<dbReference type="EMBL" id="JABCRI010000002">
    <property type="protein sequence ID" value="KAF8410737.1"/>
    <property type="molecule type" value="Genomic_DNA"/>
</dbReference>
<dbReference type="SUPFAM" id="SSF101941">
    <property type="entry name" value="NAC domain"/>
    <property type="match status" value="1"/>
</dbReference>
<keyword evidence="2" id="KW-0238">DNA-binding</keyword>
<dbReference type="GO" id="GO:0006355">
    <property type="term" value="P:regulation of DNA-templated transcription"/>
    <property type="evidence" value="ECO:0007669"/>
    <property type="project" value="InterPro"/>
</dbReference>
<dbReference type="AlphaFoldDB" id="A0A834ZXZ2"/>
<accession>A0A834ZXZ2</accession>
<sequence>MNLLLSSSSSSAQQHHFFPPPGYRFRPTDSELLVHYLKKKLEGIPFPTKIIHDFNVYSCNPHDLSRIFISAEEDKFYFFSPRERRSAKESRPIRAAGDGFWKASSGYVKVKDEHGRVVRNGKKRSLVFYLGKPSKKPEKTKWLMQEFLLDSDPPTTSNGLRKSMWVSVCYPSQPYSNPVLTQEITNHAGWQTDQSAEAACWCCNDCFNKANISSVSTQGIHNGVGLQNKPIAGAFLGGNEYLNQENTCFVLTQEMNNHVGFQTHEPVEGSVPQINGGEYINQENTGSVLTPGFYVNDEFQTHESYQQLLFKAEQFLNLDHDEDECSLNAD</sequence>
<evidence type="ECO:0000313" key="7">
    <source>
        <dbReference type="Proteomes" id="UP000655225"/>
    </source>
</evidence>
<evidence type="ECO:0000313" key="6">
    <source>
        <dbReference type="EMBL" id="KAF8410737.1"/>
    </source>
</evidence>
<name>A0A834ZXZ2_TETSI</name>
<evidence type="ECO:0000256" key="2">
    <source>
        <dbReference type="ARBA" id="ARBA00023125"/>
    </source>
</evidence>
<proteinExistence type="predicted"/>
<dbReference type="PANTHER" id="PTHR31719:SF179">
    <property type="entry name" value="OS08G0148400 PROTEIN"/>
    <property type="match status" value="1"/>
</dbReference>
<keyword evidence="7" id="KW-1185">Reference proteome</keyword>
<dbReference type="Gene3D" id="2.170.150.80">
    <property type="entry name" value="NAC domain"/>
    <property type="match status" value="1"/>
</dbReference>
<dbReference type="PANTHER" id="PTHR31719">
    <property type="entry name" value="NAC TRANSCRIPTION FACTOR 56"/>
    <property type="match status" value="1"/>
</dbReference>
<dbReference type="Proteomes" id="UP000655225">
    <property type="component" value="Unassembled WGS sequence"/>
</dbReference>
<keyword evidence="3" id="KW-0804">Transcription</keyword>
<organism evidence="6 7">
    <name type="scientific">Tetracentron sinense</name>
    <name type="common">Spur-leaf</name>
    <dbReference type="NCBI Taxonomy" id="13715"/>
    <lineage>
        <taxon>Eukaryota</taxon>
        <taxon>Viridiplantae</taxon>
        <taxon>Streptophyta</taxon>
        <taxon>Embryophyta</taxon>
        <taxon>Tracheophyta</taxon>
        <taxon>Spermatophyta</taxon>
        <taxon>Magnoliopsida</taxon>
        <taxon>Trochodendrales</taxon>
        <taxon>Trochodendraceae</taxon>
        <taxon>Tetracentron</taxon>
    </lineage>
</organism>
<dbReference type="PROSITE" id="PS51005">
    <property type="entry name" value="NAC"/>
    <property type="match status" value="1"/>
</dbReference>
<gene>
    <name evidence="6" type="ORF">HHK36_003274</name>
</gene>
<dbReference type="InterPro" id="IPR036093">
    <property type="entry name" value="NAC_dom_sf"/>
</dbReference>
<comment type="caution">
    <text evidence="6">The sequence shown here is derived from an EMBL/GenBank/DDBJ whole genome shotgun (WGS) entry which is preliminary data.</text>
</comment>
<keyword evidence="1" id="KW-0805">Transcription regulation</keyword>
<reference evidence="6 7" key="1">
    <citation type="submission" date="2020-04" db="EMBL/GenBank/DDBJ databases">
        <title>Plant Genome Project.</title>
        <authorList>
            <person name="Zhang R.-G."/>
        </authorList>
    </citation>
    <scope>NUCLEOTIDE SEQUENCE [LARGE SCALE GENOMIC DNA]</scope>
    <source>
        <strain evidence="6">YNK0</strain>
        <tissue evidence="6">Leaf</tissue>
    </source>
</reference>
<feature type="domain" description="NAC" evidence="5">
    <location>
        <begin position="19"/>
        <end position="173"/>
    </location>
</feature>
<evidence type="ECO:0000256" key="4">
    <source>
        <dbReference type="ARBA" id="ARBA00023242"/>
    </source>
</evidence>
<dbReference type="GO" id="GO:0003677">
    <property type="term" value="F:DNA binding"/>
    <property type="evidence" value="ECO:0007669"/>
    <property type="project" value="UniProtKB-KW"/>
</dbReference>
<keyword evidence="4" id="KW-0539">Nucleus</keyword>
<evidence type="ECO:0000259" key="5">
    <source>
        <dbReference type="PROSITE" id="PS51005"/>
    </source>
</evidence>
<evidence type="ECO:0000256" key="1">
    <source>
        <dbReference type="ARBA" id="ARBA00023015"/>
    </source>
</evidence>
<dbReference type="Pfam" id="PF02365">
    <property type="entry name" value="NAM"/>
    <property type="match status" value="1"/>
</dbReference>